<dbReference type="AlphaFoldDB" id="A8RK02"/>
<protein>
    <submittedName>
        <fullName evidence="1">Uncharacterized protein</fullName>
    </submittedName>
</protein>
<name>A8RK02_ENTBW</name>
<dbReference type="HOGENOM" id="CLU_3097294_0_0_9"/>
<dbReference type="Proteomes" id="UP000005396">
    <property type="component" value="Unassembled WGS sequence"/>
</dbReference>
<evidence type="ECO:0000313" key="1">
    <source>
        <dbReference type="EMBL" id="EDP18725.1"/>
    </source>
</evidence>
<organism evidence="1 2">
    <name type="scientific">Enterocloster bolteae (strain ATCC BAA-613 / DSM 15670 / CCUG 46953 / JCM 12243 / WAL 16351)</name>
    <name type="common">Clostridium bolteae</name>
    <dbReference type="NCBI Taxonomy" id="411902"/>
    <lineage>
        <taxon>Bacteria</taxon>
        <taxon>Bacillati</taxon>
        <taxon>Bacillota</taxon>
        <taxon>Clostridia</taxon>
        <taxon>Lachnospirales</taxon>
        <taxon>Lachnospiraceae</taxon>
        <taxon>Enterocloster</taxon>
    </lineage>
</organism>
<proteinExistence type="predicted"/>
<comment type="caution">
    <text evidence="1">The sequence shown here is derived from an EMBL/GenBank/DDBJ whole genome shotgun (WGS) entry which is preliminary data.</text>
</comment>
<dbReference type="EMBL" id="ABCC02000011">
    <property type="protein sequence ID" value="EDP18725.1"/>
    <property type="molecule type" value="Genomic_DNA"/>
</dbReference>
<sequence length="51" mass="6239">MVLIWYCNYNFEIKALTEFFHISCSYLLKTAPTSEHIYTEEYLKTYWFSCP</sequence>
<reference evidence="1 2" key="2">
    <citation type="submission" date="2007-09" db="EMBL/GenBank/DDBJ databases">
        <title>Draft genome sequence of Clostridium bolteae (ATCC BAA-613).</title>
        <authorList>
            <person name="Sudarsanam P."/>
            <person name="Ley R."/>
            <person name="Guruge J."/>
            <person name="Turnbaugh P.J."/>
            <person name="Mahowald M."/>
            <person name="Liep D."/>
            <person name="Gordon J."/>
        </authorList>
    </citation>
    <scope>NUCLEOTIDE SEQUENCE [LARGE SCALE GENOMIC DNA]</scope>
    <source>
        <strain evidence="2">ATCC BAA-613 / DSM 15670 / CCUG 46953 / JCM 12243 / WAL 16351</strain>
    </source>
</reference>
<dbReference type="PaxDb" id="411902-CLOBOL_01087"/>
<accession>A8RK02</accession>
<reference evidence="1 2" key="1">
    <citation type="submission" date="2007-08" db="EMBL/GenBank/DDBJ databases">
        <authorList>
            <person name="Fulton L."/>
            <person name="Clifton S."/>
            <person name="Fulton B."/>
            <person name="Xu J."/>
            <person name="Minx P."/>
            <person name="Pepin K.H."/>
            <person name="Johnson M."/>
            <person name="Thiruvilangam P."/>
            <person name="Bhonagiri V."/>
            <person name="Nash W.E."/>
            <person name="Mardis E.R."/>
            <person name="Wilson R.K."/>
        </authorList>
    </citation>
    <scope>NUCLEOTIDE SEQUENCE [LARGE SCALE GENOMIC DNA]</scope>
    <source>
        <strain evidence="2">ATCC BAA-613 / DSM 15670 / CCUG 46953 / JCM 12243 / WAL 16351</strain>
    </source>
</reference>
<gene>
    <name evidence="1" type="ORF">CLOBOL_01087</name>
</gene>
<evidence type="ECO:0000313" key="2">
    <source>
        <dbReference type="Proteomes" id="UP000005396"/>
    </source>
</evidence>